<dbReference type="InterPro" id="IPR013425">
    <property type="entry name" value="Autotrns_rpt"/>
</dbReference>
<organism evidence="3 4">
    <name type="scientific">Prosthecobacter fluviatilis</name>
    <dbReference type="NCBI Taxonomy" id="445931"/>
    <lineage>
        <taxon>Bacteria</taxon>
        <taxon>Pseudomonadati</taxon>
        <taxon>Verrucomicrobiota</taxon>
        <taxon>Verrucomicrobiia</taxon>
        <taxon>Verrucomicrobiales</taxon>
        <taxon>Verrucomicrobiaceae</taxon>
        <taxon>Prosthecobacter</taxon>
    </lineage>
</organism>
<evidence type="ECO:0000313" key="4">
    <source>
        <dbReference type="Proteomes" id="UP001596052"/>
    </source>
</evidence>
<evidence type="ECO:0000313" key="3">
    <source>
        <dbReference type="EMBL" id="MFC5455464.1"/>
    </source>
</evidence>
<dbReference type="Pfam" id="PF12951">
    <property type="entry name" value="PATR"/>
    <property type="match status" value="6"/>
</dbReference>
<evidence type="ECO:0000256" key="1">
    <source>
        <dbReference type="ARBA" id="ARBA00022729"/>
    </source>
</evidence>
<name>A0ABW0KQ09_9BACT</name>
<feature type="chain" id="PRO_5046281095" evidence="2">
    <location>
        <begin position="29"/>
        <end position="1797"/>
    </location>
</feature>
<feature type="signal peptide" evidence="2">
    <location>
        <begin position="1"/>
        <end position="28"/>
    </location>
</feature>
<accession>A0ABW0KQ09</accession>
<reference evidence="4" key="1">
    <citation type="journal article" date="2019" name="Int. J. Syst. Evol. Microbiol.">
        <title>The Global Catalogue of Microorganisms (GCM) 10K type strain sequencing project: providing services to taxonomists for standard genome sequencing and annotation.</title>
        <authorList>
            <consortium name="The Broad Institute Genomics Platform"/>
            <consortium name="The Broad Institute Genome Sequencing Center for Infectious Disease"/>
            <person name="Wu L."/>
            <person name="Ma J."/>
        </authorList>
    </citation>
    <scope>NUCLEOTIDE SEQUENCE [LARGE SCALE GENOMIC DNA]</scope>
    <source>
        <strain evidence="4">CGMCC 4.1469</strain>
    </source>
</reference>
<dbReference type="NCBIfam" id="TIGR02601">
    <property type="entry name" value="autotrns_rpt"/>
    <property type="match status" value="6"/>
</dbReference>
<dbReference type="InterPro" id="IPR011050">
    <property type="entry name" value="Pectin_lyase_fold/virulence"/>
</dbReference>
<dbReference type="RefSeq" id="WP_377166567.1">
    <property type="nucleotide sequence ID" value="NZ_JBHSMQ010000003.1"/>
</dbReference>
<dbReference type="SUPFAM" id="SSF51126">
    <property type="entry name" value="Pectin lyase-like"/>
    <property type="match status" value="1"/>
</dbReference>
<comment type="caution">
    <text evidence="3">The sequence shown here is derived from an EMBL/GenBank/DDBJ whole genome shotgun (WGS) entry which is preliminary data.</text>
</comment>
<evidence type="ECO:0000256" key="2">
    <source>
        <dbReference type="SAM" id="SignalP"/>
    </source>
</evidence>
<keyword evidence="4" id="KW-1185">Reference proteome</keyword>
<sequence length="1797" mass="181478">MSVVSRLRRLVLAFSASSLLLAQTAAPAAVLVYADLDGTANWNTSEQAWTDSGTPSVWISTSSAEFSNGNAANLVTLTEAINAASISQSGAGTKTTIGGSGQTLTLSGGGANPVVANSSGADLTFASGLTIQQNPATGGAAQRWNAASGSNIIVNATLSGALSGGLIKEGAGVLQLNAANNYSGATYLSAGVLQVGNATALGTSTLTFQGGTLRYGAAITGGLSTQFAALSGSAAILDTNGFSITLGSAITGTGGLVKQGSGILTTTAGSTYTGGTTVEAGILSSGAGTGANPFGANGSMITVKNGATLDLNWTNAANYASTYQLTIEGKGVADTSGTVFGGYVGALTSSGSYNNTSTAFSSMLLTGDTTISGRLGTTGTRYGVPANIDARVRDSGGNVIANQYYTLTIVNGNAVSWRGAAANNVYVGDIRLEQGRLWADQDNFGDNNFSIYINANTLGSTTIWGELGNWLGTRTVAKKTVITGGLVALEGYQGSSGVKIDYGAVSTFTLSGQMTLNVSALADNRISATYSVRDAKVTGQITGSGGFRYIGATAALTDWDPTYTTSATINRYSVLYLTNSTNNFTGTIKLDSGVIRMSDGTASGKLGGGSNDFSFNTTTAPAILDLFGTSQSIGALNGASATFHFVQNNRQNTTSTLTVGSGGASGSFAGVLRDYAALPADNTAITNEGATNARLALVKTGAGQQVLTNVSTYTGGTTINGGSLQIGTGATGQSTARLGFGSFTVNNGGMLQGNGIVGFAGLTSTIASGGTLSVGTSTQTGLQYLTVDGTLNVAGTLSFDLWGASSGSGSLANSDFLTFLAGSSFSLGSTGVLNITVKAGAGDSTTWAAGTWFQLFDFGNVALGNRSVALDNTASWVLPALNSGLVQWDFSRLATEGRIYVVAKAATPTLVFDPADSFTGTAEWKTTPGYLAWDDAGVAGVSLQEWVTGANAVFSNGASNSLSVVENISASSLFQSATGTITTIDSANGSVLTLSGTNRVVSNTSGTTFTLGSGLTVDLTGTEKEWYADATSPIVVNGIIIGTVGSYVTGTVTGGLIKTGDGVLELRGANTYSGVTRLQGGTVLATTTAAFGTSKVVFEGGTLRYGAAITGGYSSLFAPLNYGYMARLDTNGFNVTLDTALSGSSGLTKLGTGILTVAAGSSYTGGTVVEAGILKSGATAVNATNPFGANGSQITVKNGATLDVNWADASNYSSVKYNLLVEGKGVADSSGTIAGGYVGAVVSSGAASMTSSPFSLITMTGDTTFAGRYLSTGARWGITAINANGYNITFVNANGLSWAVSTAGNAQNVRDIYIEQAHVYADSTYFGDDNYSIIVEASKPGATLFRGELRRYSSSGTITKKITLNGGIVQYEGEPTNGLVPRTFTLAGQVTLMDNNAIAANRFNSSGVSRDIKITGKLTGAGGFEYQGSTGTYNYNNTTPTDRYSVLTLTNSANDFTGAVNLIRGIIRMSDGSASGTLGAGSNDFNFTTAANIGILDLFGTSQSIGALNGSSATNHFVQNNRAGTTATLTVGNGGANGNFAGVLRDYGALPAGNASMNESTYTGDGATGAKLALVKTGTGTQVLTGVSTFTGGTVVNGGVLQVGSGNTGQSTATLGSGGFTVNSGGTLAGNGIVGVAGTLNLVNVGGTLAPGTSTQTAAQRLDIYGGLTSSGTLSFNLFSVTLGSGSASNSDTLKFLSNEQITLGGTLTLSNNTGTLSTTWTEGTWFQLVDWNVVTTGNRSVNFTDISLLPALAGGLQWDVSQFATDGRIYVVVPEPGRAVLVLMGLALCAVRRRRP</sequence>
<gene>
    <name evidence="3" type="ORF">ACFQDI_11395</name>
</gene>
<keyword evidence="1 2" id="KW-0732">Signal</keyword>
<dbReference type="Proteomes" id="UP001596052">
    <property type="component" value="Unassembled WGS sequence"/>
</dbReference>
<dbReference type="EMBL" id="JBHSMQ010000003">
    <property type="protein sequence ID" value="MFC5455464.1"/>
    <property type="molecule type" value="Genomic_DNA"/>
</dbReference>
<proteinExistence type="predicted"/>
<protein>
    <submittedName>
        <fullName evidence="3">Beta strand repeat-containing protein</fullName>
    </submittedName>
</protein>